<name>A0ABD4PXK8_CLOPF</name>
<comment type="caution">
    <text evidence="1">The sequence shown here is derived from an EMBL/GenBank/DDBJ whole genome shotgun (WGS) entry which is preliminary data.</text>
</comment>
<dbReference type="RefSeq" id="WP_003465444.1">
    <property type="nucleotide sequence ID" value="NZ_CATNWO010000010.1"/>
</dbReference>
<gene>
    <name evidence="1" type="ORF">JJB78_15815</name>
</gene>
<protein>
    <submittedName>
        <fullName evidence="1">Uncharacterized protein</fullName>
    </submittedName>
</protein>
<organism evidence="1 2">
    <name type="scientific">Clostridium perfringens</name>
    <dbReference type="NCBI Taxonomy" id="1502"/>
    <lineage>
        <taxon>Bacteria</taxon>
        <taxon>Bacillati</taxon>
        <taxon>Bacillota</taxon>
        <taxon>Clostridia</taxon>
        <taxon>Eubacteriales</taxon>
        <taxon>Clostridiaceae</taxon>
        <taxon>Clostridium</taxon>
    </lineage>
</organism>
<evidence type="ECO:0000313" key="1">
    <source>
        <dbReference type="EMBL" id="MBO3417945.1"/>
    </source>
</evidence>
<reference evidence="1 2" key="1">
    <citation type="submission" date="2020-12" db="EMBL/GenBank/DDBJ databases">
        <title>Comparative genomics of Clostridium perfringens reveals patterns of host-associated phylogenetic clades and virulence factors.</title>
        <authorList>
            <person name="Smith A.H."/>
            <person name="Geier R."/>
        </authorList>
    </citation>
    <scope>NUCLEOTIDE SEQUENCE [LARGE SCALE GENOMIC DNA]</scope>
    <source>
        <strain evidence="1 2">CHD15829P</strain>
    </source>
</reference>
<sequence>MSLSFNSTFGNKSIKINCPICKSELEIKLNQVGTEIHCPFCRKTIALKAGTNFEKSKSAIDNEFKSLNKTLKNFGK</sequence>
<dbReference type="AlphaFoldDB" id="A0ABD4PXK8"/>
<dbReference type="Gene3D" id="2.20.28.30">
    <property type="entry name" value="RNA polymerase ii, chain L"/>
    <property type="match status" value="1"/>
</dbReference>
<evidence type="ECO:0000313" key="2">
    <source>
        <dbReference type="Proteomes" id="UP000668358"/>
    </source>
</evidence>
<dbReference type="EMBL" id="JAENRE010000012">
    <property type="protein sequence ID" value="MBO3417945.1"/>
    <property type="molecule type" value="Genomic_DNA"/>
</dbReference>
<dbReference type="Proteomes" id="UP000668358">
    <property type="component" value="Unassembled WGS sequence"/>
</dbReference>
<proteinExistence type="predicted"/>
<accession>A0ABD4PXK8</accession>